<dbReference type="Pfam" id="PF26632">
    <property type="entry name" value="DUF8205"/>
    <property type="match status" value="1"/>
</dbReference>
<evidence type="ECO:0000313" key="3">
    <source>
        <dbReference type="Proteomes" id="UP001221757"/>
    </source>
</evidence>
<sequence>MVEISAPIIEMSSAPIVDTGLFGVYNIVMAAHFSPNSNGVLKVCFALHFNLVRAPLLDKIFIGIADISIEPNLHRPAAWDKKILGMIQVNAFSPHTLAEAAMTKPLKHNIWSVARESAKDAGYSMGLLDITNGENRQTSSVAITIDASTLDTVRQMRPWKIQCPVTGKVTKKPITLESSLEYLNLIRADTTNTMRLRVEMRANDIKNIQDAAAGADSLPAVAEASLVDEPQGLRVDGTGAMMLASGLLGSISFVHHMCRCAS</sequence>
<evidence type="ECO:0000259" key="1">
    <source>
        <dbReference type="Pfam" id="PF26632"/>
    </source>
</evidence>
<dbReference type="AlphaFoldDB" id="A0AAD7G909"/>
<dbReference type="EMBL" id="JARKIE010000172">
    <property type="protein sequence ID" value="KAJ7671775.1"/>
    <property type="molecule type" value="Genomic_DNA"/>
</dbReference>
<reference evidence="2" key="1">
    <citation type="submission" date="2023-03" db="EMBL/GenBank/DDBJ databases">
        <title>Massive genome expansion in bonnet fungi (Mycena s.s.) driven by repeated elements and novel gene families across ecological guilds.</title>
        <authorList>
            <consortium name="Lawrence Berkeley National Laboratory"/>
            <person name="Harder C.B."/>
            <person name="Miyauchi S."/>
            <person name="Viragh M."/>
            <person name="Kuo A."/>
            <person name="Thoen E."/>
            <person name="Andreopoulos B."/>
            <person name="Lu D."/>
            <person name="Skrede I."/>
            <person name="Drula E."/>
            <person name="Henrissat B."/>
            <person name="Morin E."/>
            <person name="Kohler A."/>
            <person name="Barry K."/>
            <person name="LaButti K."/>
            <person name="Morin E."/>
            <person name="Salamov A."/>
            <person name="Lipzen A."/>
            <person name="Mereny Z."/>
            <person name="Hegedus B."/>
            <person name="Baldrian P."/>
            <person name="Stursova M."/>
            <person name="Weitz H."/>
            <person name="Taylor A."/>
            <person name="Grigoriev I.V."/>
            <person name="Nagy L.G."/>
            <person name="Martin F."/>
            <person name="Kauserud H."/>
        </authorList>
    </citation>
    <scope>NUCLEOTIDE SEQUENCE</scope>
    <source>
        <strain evidence="2">CBHHK067</strain>
    </source>
</reference>
<keyword evidence="3" id="KW-1185">Reference proteome</keyword>
<dbReference type="InterPro" id="IPR058518">
    <property type="entry name" value="DUF8205"/>
</dbReference>
<name>A0AAD7G909_MYCRO</name>
<comment type="caution">
    <text evidence="2">The sequence shown here is derived from an EMBL/GenBank/DDBJ whole genome shotgun (WGS) entry which is preliminary data.</text>
</comment>
<proteinExistence type="predicted"/>
<dbReference type="Proteomes" id="UP001221757">
    <property type="component" value="Unassembled WGS sequence"/>
</dbReference>
<evidence type="ECO:0000313" key="2">
    <source>
        <dbReference type="EMBL" id="KAJ7671775.1"/>
    </source>
</evidence>
<feature type="domain" description="DUF8205" evidence="1">
    <location>
        <begin position="78"/>
        <end position="216"/>
    </location>
</feature>
<gene>
    <name evidence="2" type="ORF">B0H17DRAFT_1208960</name>
</gene>
<protein>
    <recommendedName>
        <fullName evidence="1">DUF8205 domain-containing protein</fullName>
    </recommendedName>
</protein>
<organism evidence="2 3">
    <name type="scientific">Mycena rosella</name>
    <name type="common">Pink bonnet</name>
    <name type="synonym">Agaricus rosellus</name>
    <dbReference type="NCBI Taxonomy" id="1033263"/>
    <lineage>
        <taxon>Eukaryota</taxon>
        <taxon>Fungi</taxon>
        <taxon>Dikarya</taxon>
        <taxon>Basidiomycota</taxon>
        <taxon>Agaricomycotina</taxon>
        <taxon>Agaricomycetes</taxon>
        <taxon>Agaricomycetidae</taxon>
        <taxon>Agaricales</taxon>
        <taxon>Marasmiineae</taxon>
        <taxon>Mycenaceae</taxon>
        <taxon>Mycena</taxon>
    </lineage>
</organism>
<accession>A0AAD7G909</accession>